<dbReference type="PROSITE" id="PS50893">
    <property type="entry name" value="ABC_TRANSPORTER_2"/>
    <property type="match status" value="1"/>
</dbReference>
<dbReference type="PROSITE" id="PS00675">
    <property type="entry name" value="SIGMA54_INTERACT_1"/>
    <property type="match status" value="1"/>
</dbReference>
<evidence type="ECO:0008006" key="12">
    <source>
        <dbReference type="Google" id="ProtNLM"/>
    </source>
</evidence>
<gene>
    <name evidence="10" type="ORF">FD35_GL000420</name>
</gene>
<sequence>MWQVLVKPQKKLFSLFFLVTIIHAIVTTAYTLIIAFLTAYMTRKINMSFGQVVTITLLCTAFIALVNVIGGYLKGKVTNGAMCHLRRQIFERLMLTVDFGDRRKVGEKVALLTSKLDVVEQSYVNNFLLGLSLVMQFVLGILLGVIVDVRLTLIVISLDVPAILLPLITQRQLKRAKLPVLNNLDRYTSAITNWFSGLTTIKNFGREHVFINMHASISTDVKVSENHDILVRKVVSGISQFCGDLVYFGTWVVGGYFILNHSLTLAAFMTFTQLSVQISFPLETAADVFSDFFGGQRAYQQLRLVIEAVPQNNERLAQLPEQNDVFIDYVHATIGGADKDTRPLLKDVNLQINQSDKVIIIGDSGSGKSTLINALFGYRPLLAGSIFVDGRSPIVGRSADIAKMIGYQNQQTFIFDGTVRDNLTMFSDQYTDRELIDALNRAELQTVDGHAHTNAWLSMILHTQGGPLSGGERQRIGLARNLLTHKRFMIFDELSSGLDHKTAETIEKRLFRLNIGFIYITHSYNRSLLKAADKVFEVHDKRVSAVSLD</sequence>
<dbReference type="Gene3D" id="3.40.50.300">
    <property type="entry name" value="P-loop containing nucleotide triphosphate hydrolases"/>
    <property type="match status" value="1"/>
</dbReference>
<dbReference type="InterPro" id="IPR025662">
    <property type="entry name" value="Sigma_54_int_dom_ATP-bd_1"/>
</dbReference>
<evidence type="ECO:0000256" key="4">
    <source>
        <dbReference type="ARBA" id="ARBA00022840"/>
    </source>
</evidence>
<dbReference type="STRING" id="1114972.FD35_GL000420"/>
<dbReference type="InterPro" id="IPR027417">
    <property type="entry name" value="P-loop_NTPase"/>
</dbReference>
<evidence type="ECO:0000256" key="6">
    <source>
        <dbReference type="ARBA" id="ARBA00023136"/>
    </source>
</evidence>
<dbReference type="Pfam" id="PF00664">
    <property type="entry name" value="ABC_membrane"/>
    <property type="match status" value="1"/>
</dbReference>
<comment type="caution">
    <text evidence="10">The sequence shown here is derived from an EMBL/GenBank/DDBJ whole genome shotgun (WGS) entry which is preliminary data.</text>
</comment>
<evidence type="ECO:0000313" key="11">
    <source>
        <dbReference type="Proteomes" id="UP000051999"/>
    </source>
</evidence>
<comment type="subcellular location">
    <subcellularLocation>
        <location evidence="1">Cell membrane</location>
        <topology evidence="1">Multi-pass membrane protein</topology>
    </subcellularLocation>
</comment>
<dbReference type="InterPro" id="IPR039421">
    <property type="entry name" value="Type_1_exporter"/>
</dbReference>
<dbReference type="InterPro" id="IPR017871">
    <property type="entry name" value="ABC_transporter-like_CS"/>
</dbReference>
<feature type="transmembrane region" description="Helical" evidence="7">
    <location>
        <begin position="149"/>
        <end position="168"/>
    </location>
</feature>
<dbReference type="PANTHER" id="PTHR24221:SF654">
    <property type="entry name" value="ATP-BINDING CASSETTE SUB-FAMILY B MEMBER 6"/>
    <property type="match status" value="1"/>
</dbReference>
<evidence type="ECO:0000256" key="3">
    <source>
        <dbReference type="ARBA" id="ARBA00022741"/>
    </source>
</evidence>
<keyword evidence="6 7" id="KW-0472">Membrane</keyword>
<dbReference type="SMART" id="SM00382">
    <property type="entry name" value="AAA"/>
    <property type="match status" value="1"/>
</dbReference>
<dbReference type="PROSITE" id="PS50929">
    <property type="entry name" value="ABC_TM1F"/>
    <property type="match status" value="1"/>
</dbReference>
<reference evidence="10 11" key="1">
    <citation type="journal article" date="2015" name="Genome Announc.">
        <title>Expanding the biotechnology potential of lactobacilli through comparative genomics of 213 strains and associated genera.</title>
        <authorList>
            <person name="Sun Z."/>
            <person name="Harris H.M."/>
            <person name="McCann A."/>
            <person name="Guo C."/>
            <person name="Argimon S."/>
            <person name="Zhang W."/>
            <person name="Yang X."/>
            <person name="Jeffery I.B."/>
            <person name="Cooney J.C."/>
            <person name="Kagawa T.F."/>
            <person name="Liu W."/>
            <person name="Song Y."/>
            <person name="Salvetti E."/>
            <person name="Wrobel A."/>
            <person name="Rasinkangas P."/>
            <person name="Parkhill J."/>
            <person name="Rea M.C."/>
            <person name="O'Sullivan O."/>
            <person name="Ritari J."/>
            <person name="Douillard F.P."/>
            <person name="Paul Ross R."/>
            <person name="Yang R."/>
            <person name="Briner A.E."/>
            <person name="Felis G.E."/>
            <person name="de Vos W.M."/>
            <person name="Barrangou R."/>
            <person name="Klaenhammer T.R."/>
            <person name="Caufield P.W."/>
            <person name="Cui Y."/>
            <person name="Zhang H."/>
            <person name="O'Toole P.W."/>
        </authorList>
    </citation>
    <scope>NUCLEOTIDE SEQUENCE [LARGE SCALE GENOMIC DNA]</scope>
    <source>
        <strain evidence="10 11">DSM 15814</strain>
    </source>
</reference>
<keyword evidence="3" id="KW-0547">Nucleotide-binding</keyword>
<dbReference type="GO" id="GO:0034040">
    <property type="term" value="F:ATPase-coupled lipid transmembrane transporter activity"/>
    <property type="evidence" value="ECO:0007669"/>
    <property type="project" value="TreeGrafter"/>
</dbReference>
<dbReference type="PANTHER" id="PTHR24221">
    <property type="entry name" value="ATP-BINDING CASSETTE SUB-FAMILY B"/>
    <property type="match status" value="1"/>
</dbReference>
<accession>A0A0R1RK61</accession>
<dbReference type="InterPro" id="IPR003439">
    <property type="entry name" value="ABC_transporter-like_ATP-bd"/>
</dbReference>
<dbReference type="GO" id="GO:0005886">
    <property type="term" value="C:plasma membrane"/>
    <property type="evidence" value="ECO:0007669"/>
    <property type="project" value="UniProtKB-SubCell"/>
</dbReference>
<protein>
    <recommendedName>
        <fullName evidence="12">ATP-binding cassette domain-containing protein</fullName>
    </recommendedName>
</protein>
<feature type="domain" description="ABC transmembrane type-1" evidence="9">
    <location>
        <begin position="15"/>
        <end position="292"/>
    </location>
</feature>
<feature type="transmembrane region" description="Helical" evidence="7">
    <location>
        <begin position="52"/>
        <end position="73"/>
    </location>
</feature>
<dbReference type="GO" id="GO:0140359">
    <property type="term" value="F:ABC-type transporter activity"/>
    <property type="evidence" value="ECO:0007669"/>
    <property type="project" value="InterPro"/>
</dbReference>
<keyword evidence="5 7" id="KW-1133">Transmembrane helix</keyword>
<dbReference type="Gene3D" id="1.20.1560.10">
    <property type="entry name" value="ABC transporter type 1, transmembrane domain"/>
    <property type="match status" value="1"/>
</dbReference>
<dbReference type="PROSITE" id="PS00211">
    <property type="entry name" value="ABC_TRANSPORTER_1"/>
    <property type="match status" value="1"/>
</dbReference>
<keyword evidence="11" id="KW-1185">Reference proteome</keyword>
<dbReference type="eggNOG" id="COG1132">
    <property type="taxonomic scope" value="Bacteria"/>
</dbReference>
<evidence type="ECO:0000256" key="1">
    <source>
        <dbReference type="ARBA" id="ARBA00004651"/>
    </source>
</evidence>
<dbReference type="Pfam" id="PF00005">
    <property type="entry name" value="ABC_tran"/>
    <property type="match status" value="1"/>
</dbReference>
<evidence type="ECO:0000256" key="7">
    <source>
        <dbReference type="SAM" id="Phobius"/>
    </source>
</evidence>
<proteinExistence type="predicted"/>
<dbReference type="EMBL" id="AZFF01000001">
    <property type="protein sequence ID" value="KRL57405.1"/>
    <property type="molecule type" value="Genomic_DNA"/>
</dbReference>
<evidence type="ECO:0000256" key="2">
    <source>
        <dbReference type="ARBA" id="ARBA00022692"/>
    </source>
</evidence>
<evidence type="ECO:0000256" key="5">
    <source>
        <dbReference type="ARBA" id="ARBA00022989"/>
    </source>
</evidence>
<dbReference type="PATRIC" id="fig|1114972.6.peg.421"/>
<feature type="transmembrane region" description="Helical" evidence="7">
    <location>
        <begin position="123"/>
        <end position="143"/>
    </location>
</feature>
<organism evidence="10 11">
    <name type="scientific">Furfurilactobacillus rossiae DSM 15814</name>
    <dbReference type="NCBI Taxonomy" id="1114972"/>
    <lineage>
        <taxon>Bacteria</taxon>
        <taxon>Bacillati</taxon>
        <taxon>Bacillota</taxon>
        <taxon>Bacilli</taxon>
        <taxon>Lactobacillales</taxon>
        <taxon>Lactobacillaceae</taxon>
        <taxon>Furfurilactobacillus</taxon>
    </lineage>
</organism>
<dbReference type="InterPro" id="IPR036640">
    <property type="entry name" value="ABC1_TM_sf"/>
</dbReference>
<dbReference type="InterPro" id="IPR003593">
    <property type="entry name" value="AAA+_ATPase"/>
</dbReference>
<evidence type="ECO:0000259" key="8">
    <source>
        <dbReference type="PROSITE" id="PS50893"/>
    </source>
</evidence>
<evidence type="ECO:0000313" key="10">
    <source>
        <dbReference type="EMBL" id="KRL57405.1"/>
    </source>
</evidence>
<dbReference type="RefSeq" id="WP_017261693.1">
    <property type="nucleotide sequence ID" value="NZ_AUAW01000001.1"/>
</dbReference>
<feature type="transmembrane region" description="Helical" evidence="7">
    <location>
        <begin position="12"/>
        <end position="40"/>
    </location>
</feature>
<name>A0A0R1RK61_9LACO</name>
<dbReference type="SUPFAM" id="SSF52540">
    <property type="entry name" value="P-loop containing nucleoside triphosphate hydrolases"/>
    <property type="match status" value="1"/>
</dbReference>
<evidence type="ECO:0000259" key="9">
    <source>
        <dbReference type="PROSITE" id="PS50929"/>
    </source>
</evidence>
<dbReference type="SUPFAM" id="SSF90123">
    <property type="entry name" value="ABC transporter transmembrane region"/>
    <property type="match status" value="1"/>
</dbReference>
<dbReference type="GO" id="GO:0005524">
    <property type="term" value="F:ATP binding"/>
    <property type="evidence" value="ECO:0007669"/>
    <property type="project" value="UniProtKB-KW"/>
</dbReference>
<dbReference type="OrthoDB" id="2260349at2"/>
<dbReference type="GO" id="GO:0016887">
    <property type="term" value="F:ATP hydrolysis activity"/>
    <property type="evidence" value="ECO:0007669"/>
    <property type="project" value="InterPro"/>
</dbReference>
<keyword evidence="4" id="KW-0067">ATP-binding</keyword>
<dbReference type="InterPro" id="IPR011527">
    <property type="entry name" value="ABC1_TM_dom"/>
</dbReference>
<feature type="domain" description="ABC transporter" evidence="8">
    <location>
        <begin position="325"/>
        <end position="548"/>
    </location>
</feature>
<dbReference type="AlphaFoldDB" id="A0A0R1RK61"/>
<dbReference type="Proteomes" id="UP000051999">
    <property type="component" value="Unassembled WGS sequence"/>
</dbReference>
<keyword evidence="2 7" id="KW-0812">Transmembrane</keyword>
<dbReference type="CDD" id="cd07346">
    <property type="entry name" value="ABC_6TM_exporters"/>
    <property type="match status" value="1"/>
</dbReference>